<keyword evidence="1" id="KW-1133">Transmembrane helix</keyword>
<organism evidence="2 3">
    <name type="scientific">Fodinibacter luteus</name>
    <dbReference type="NCBI Taxonomy" id="552064"/>
    <lineage>
        <taxon>Bacteria</taxon>
        <taxon>Bacillati</taxon>
        <taxon>Actinomycetota</taxon>
        <taxon>Actinomycetes</taxon>
        <taxon>Micrococcales</taxon>
        <taxon>Intrasporangiaceae</taxon>
        <taxon>Fodinibacter (ex Wang et al. 2009)</taxon>
    </lineage>
</organism>
<evidence type="ECO:0000313" key="3">
    <source>
        <dbReference type="Proteomes" id="UP001500945"/>
    </source>
</evidence>
<keyword evidence="3" id="KW-1185">Reference proteome</keyword>
<gene>
    <name evidence="2" type="ORF">GCM10023168_21590</name>
</gene>
<dbReference type="Proteomes" id="UP001500945">
    <property type="component" value="Unassembled WGS sequence"/>
</dbReference>
<accession>A0ABP8KGE4</accession>
<keyword evidence="1" id="KW-0472">Membrane</keyword>
<comment type="caution">
    <text evidence="2">The sequence shown here is derived from an EMBL/GenBank/DDBJ whole genome shotgun (WGS) entry which is preliminary data.</text>
</comment>
<dbReference type="EMBL" id="BAABGM010000013">
    <property type="protein sequence ID" value="GAA4406549.1"/>
    <property type="molecule type" value="Genomic_DNA"/>
</dbReference>
<feature type="transmembrane region" description="Helical" evidence="1">
    <location>
        <begin position="18"/>
        <end position="39"/>
    </location>
</feature>
<proteinExistence type="predicted"/>
<evidence type="ECO:0000313" key="2">
    <source>
        <dbReference type="EMBL" id="GAA4406549.1"/>
    </source>
</evidence>
<keyword evidence="1" id="KW-0812">Transmembrane</keyword>
<protein>
    <submittedName>
        <fullName evidence="2">Uncharacterized protein</fullName>
    </submittedName>
</protein>
<reference evidence="3" key="1">
    <citation type="journal article" date="2019" name="Int. J. Syst. Evol. Microbiol.">
        <title>The Global Catalogue of Microorganisms (GCM) 10K type strain sequencing project: providing services to taxonomists for standard genome sequencing and annotation.</title>
        <authorList>
            <consortium name="The Broad Institute Genomics Platform"/>
            <consortium name="The Broad Institute Genome Sequencing Center for Infectious Disease"/>
            <person name="Wu L."/>
            <person name="Ma J."/>
        </authorList>
    </citation>
    <scope>NUCLEOTIDE SEQUENCE [LARGE SCALE GENOMIC DNA]</scope>
    <source>
        <strain evidence="3">JCM 17809</strain>
    </source>
</reference>
<evidence type="ECO:0000256" key="1">
    <source>
        <dbReference type="SAM" id="Phobius"/>
    </source>
</evidence>
<name>A0ABP8KGE4_9MICO</name>
<sequence length="275" mass="29546">MVDLDAVRSQAHAKRRMTVALAVAAAIIAVGLAGIPLVAMGRDTTAPQPAVTPRSTIIFTLPDSDCAAGRCLKPRSYSIPLGLDDSGRRLRARMTVLAGGWEAVGDHHRITREDPAGAVVLSVYQPHEFAGTEPCQEDGATRKVAPDATVDDVVRLLTTLPQFAVVEGPRALPAFGRDTSNLKVRANRVSCSAVAGARYNLAHIYGSEGYGEGYETDPSFESNIYPGRQVLIEFWVLTLEGKPVVIEARQEGSPGDAIIQELDKVRESLTFGIRQ</sequence>